<protein>
    <submittedName>
        <fullName evidence="1">Uncharacterized protein</fullName>
    </submittedName>
</protein>
<sequence>MLTETCERRSYRWFSRIKWREKVLDLNTKRHLKKEGITTVNL</sequence>
<dbReference type="EMBL" id="GGEC01075863">
    <property type="protein sequence ID" value="MBX56347.1"/>
    <property type="molecule type" value="Transcribed_RNA"/>
</dbReference>
<reference evidence="1" key="1">
    <citation type="submission" date="2018-02" db="EMBL/GenBank/DDBJ databases">
        <title>Rhizophora mucronata_Transcriptome.</title>
        <authorList>
            <person name="Meera S.P."/>
            <person name="Sreeshan A."/>
            <person name="Augustine A."/>
        </authorList>
    </citation>
    <scope>NUCLEOTIDE SEQUENCE</scope>
    <source>
        <tissue evidence="1">Leaf</tissue>
    </source>
</reference>
<accession>A0A2P2PNK6</accession>
<organism evidence="1">
    <name type="scientific">Rhizophora mucronata</name>
    <name type="common">Asiatic mangrove</name>
    <dbReference type="NCBI Taxonomy" id="61149"/>
    <lineage>
        <taxon>Eukaryota</taxon>
        <taxon>Viridiplantae</taxon>
        <taxon>Streptophyta</taxon>
        <taxon>Embryophyta</taxon>
        <taxon>Tracheophyta</taxon>
        <taxon>Spermatophyta</taxon>
        <taxon>Magnoliopsida</taxon>
        <taxon>eudicotyledons</taxon>
        <taxon>Gunneridae</taxon>
        <taxon>Pentapetalae</taxon>
        <taxon>rosids</taxon>
        <taxon>fabids</taxon>
        <taxon>Malpighiales</taxon>
        <taxon>Rhizophoraceae</taxon>
        <taxon>Rhizophora</taxon>
    </lineage>
</organism>
<name>A0A2P2PNK6_RHIMU</name>
<proteinExistence type="predicted"/>
<evidence type="ECO:0000313" key="1">
    <source>
        <dbReference type="EMBL" id="MBX56347.1"/>
    </source>
</evidence>
<dbReference type="AlphaFoldDB" id="A0A2P2PNK6"/>